<organism evidence="1 2">
    <name type="scientific">Adineta ricciae</name>
    <name type="common">Rotifer</name>
    <dbReference type="NCBI Taxonomy" id="249248"/>
    <lineage>
        <taxon>Eukaryota</taxon>
        <taxon>Metazoa</taxon>
        <taxon>Spiralia</taxon>
        <taxon>Gnathifera</taxon>
        <taxon>Rotifera</taxon>
        <taxon>Eurotatoria</taxon>
        <taxon>Bdelloidea</taxon>
        <taxon>Adinetida</taxon>
        <taxon>Adinetidae</taxon>
        <taxon>Adineta</taxon>
    </lineage>
</organism>
<name>A0A816HTV8_ADIRI</name>
<proteinExistence type="predicted"/>
<evidence type="ECO:0000313" key="1">
    <source>
        <dbReference type="EMBL" id="CAF1691579.1"/>
    </source>
</evidence>
<gene>
    <name evidence="1" type="ORF">XAT740_LOCUS64257</name>
</gene>
<dbReference type="EMBL" id="CAJNOR010021818">
    <property type="protein sequence ID" value="CAF1691579.1"/>
    <property type="molecule type" value="Genomic_DNA"/>
</dbReference>
<keyword evidence="2" id="KW-1185">Reference proteome</keyword>
<sequence length="77" mass="8700">IIIGVIADILHLAPNAIRSHPDIPWLLDHRAIFDRRMQTRPSMQQSTTRMSTSSSYILTLHTLPSVAESTGPRRESH</sequence>
<feature type="non-terminal residue" evidence="1">
    <location>
        <position position="1"/>
    </location>
</feature>
<dbReference type="AlphaFoldDB" id="A0A816HTV8"/>
<protein>
    <submittedName>
        <fullName evidence="1">Uncharacterized protein</fullName>
    </submittedName>
</protein>
<dbReference type="Proteomes" id="UP000663828">
    <property type="component" value="Unassembled WGS sequence"/>
</dbReference>
<comment type="caution">
    <text evidence="1">The sequence shown here is derived from an EMBL/GenBank/DDBJ whole genome shotgun (WGS) entry which is preliminary data.</text>
</comment>
<accession>A0A816HTV8</accession>
<reference evidence="1" key="1">
    <citation type="submission" date="2021-02" db="EMBL/GenBank/DDBJ databases">
        <authorList>
            <person name="Nowell W R."/>
        </authorList>
    </citation>
    <scope>NUCLEOTIDE SEQUENCE</scope>
</reference>
<evidence type="ECO:0000313" key="2">
    <source>
        <dbReference type="Proteomes" id="UP000663828"/>
    </source>
</evidence>